<keyword evidence="2" id="KW-1133">Transmembrane helix</keyword>
<dbReference type="RefSeq" id="WP_263126564.1">
    <property type="nucleotide sequence ID" value="NZ_CP106753.1"/>
</dbReference>
<keyword evidence="2" id="KW-0812">Transmembrane</keyword>
<dbReference type="Proteomes" id="UP001061302">
    <property type="component" value="Chromosome"/>
</dbReference>
<keyword evidence="4" id="KW-1185">Reference proteome</keyword>
<dbReference type="PROSITE" id="PS51318">
    <property type="entry name" value="TAT"/>
    <property type="match status" value="1"/>
</dbReference>
<dbReference type="Pfam" id="PF13618">
    <property type="entry name" value="Gluconate_2-dh3"/>
    <property type="match status" value="1"/>
</dbReference>
<dbReference type="EMBL" id="CP106753">
    <property type="protein sequence ID" value="UXY17134.1"/>
    <property type="molecule type" value="Genomic_DNA"/>
</dbReference>
<dbReference type="InterPro" id="IPR006311">
    <property type="entry name" value="TAT_signal"/>
</dbReference>
<proteinExistence type="predicted"/>
<name>A0ABY6DRZ3_9NEIS</name>
<dbReference type="InterPro" id="IPR027056">
    <property type="entry name" value="Gluconate_2DH_su3"/>
</dbReference>
<evidence type="ECO:0000313" key="4">
    <source>
        <dbReference type="Proteomes" id="UP001061302"/>
    </source>
</evidence>
<evidence type="ECO:0000313" key="3">
    <source>
        <dbReference type="EMBL" id="UXY17134.1"/>
    </source>
</evidence>
<feature type="region of interest" description="Disordered" evidence="1">
    <location>
        <begin position="191"/>
        <end position="211"/>
    </location>
</feature>
<accession>A0ABY6DRZ3</accession>
<reference evidence="3" key="1">
    <citation type="submission" date="2022-10" db="EMBL/GenBank/DDBJ databases">
        <title>Chitiniphilus purpureus sp. nov., a novel chitin-degrading bacterium isolated from crawfish pond sediment.</title>
        <authorList>
            <person name="Li K."/>
        </authorList>
    </citation>
    <scope>NUCLEOTIDE SEQUENCE</scope>
    <source>
        <strain evidence="3">CD1</strain>
    </source>
</reference>
<evidence type="ECO:0000256" key="1">
    <source>
        <dbReference type="SAM" id="MobiDB-lite"/>
    </source>
</evidence>
<feature type="transmembrane region" description="Helical" evidence="2">
    <location>
        <begin position="20"/>
        <end position="41"/>
    </location>
</feature>
<protein>
    <submittedName>
        <fullName evidence="3">Gluconate 2-dehydrogenase subunit 3 family protein</fullName>
    </submittedName>
</protein>
<keyword evidence="2" id="KW-0472">Membrane</keyword>
<organism evidence="3 4">
    <name type="scientific">Chitiniphilus purpureus</name>
    <dbReference type="NCBI Taxonomy" id="2981137"/>
    <lineage>
        <taxon>Bacteria</taxon>
        <taxon>Pseudomonadati</taxon>
        <taxon>Pseudomonadota</taxon>
        <taxon>Betaproteobacteria</taxon>
        <taxon>Neisseriales</taxon>
        <taxon>Chitinibacteraceae</taxon>
        <taxon>Chitiniphilus</taxon>
    </lineage>
</organism>
<evidence type="ECO:0000256" key="2">
    <source>
        <dbReference type="SAM" id="Phobius"/>
    </source>
</evidence>
<gene>
    <name evidence="3" type="ORF">N8I74_09040</name>
</gene>
<sequence>MTKATSLSDLMLTRRHLLKGVTGMLASFLAMPALSAVLAKADIRKHRKGRRALDYPCQPPGPDTTPAVTPAFTPAEVAVITRLVHLILPTDATAGAAQTGTAEAVVYTLSLKGPDTIAGLQQAIAVIDATAQQQYGQPYAQLPDDAAQAMTAAIAASEPLAPFWGAVRSLAVLHFYAQPAGYEPLGMPGPSIDRGGFPDGRPGSGNLCTFA</sequence>